<reference evidence="1" key="1">
    <citation type="submission" date="2009-01" db="EMBL/GenBank/DDBJ databases">
        <title>Complete sequence of Anaeromyxobacter dehalogenans 2CP-1.</title>
        <authorList>
            <consortium name="US DOE Joint Genome Institute"/>
            <person name="Lucas S."/>
            <person name="Copeland A."/>
            <person name="Lapidus A."/>
            <person name="Glavina del Rio T."/>
            <person name="Dalin E."/>
            <person name="Tice H."/>
            <person name="Bruce D."/>
            <person name="Goodwin L."/>
            <person name="Pitluck S."/>
            <person name="Saunders E."/>
            <person name="Brettin T."/>
            <person name="Detter J.C."/>
            <person name="Han C."/>
            <person name="Larimer F."/>
            <person name="Land M."/>
            <person name="Hauser L."/>
            <person name="Kyrpides N."/>
            <person name="Ovchinnikova G."/>
            <person name="Beliaev A.S."/>
            <person name="Richardson P."/>
        </authorList>
    </citation>
    <scope>NUCLEOTIDE SEQUENCE</scope>
    <source>
        <strain evidence="1">2CP-1</strain>
    </source>
</reference>
<dbReference type="AlphaFoldDB" id="B8JH70"/>
<sequence length="51" mass="5112">MKALAIVALAVALEAGFLFTLAVPARAAVAQDGRAAQVELARAPAPVPARS</sequence>
<dbReference type="KEGG" id="acp:A2cp1_1428"/>
<gene>
    <name evidence="1" type="ordered locus">A2cp1_1428</name>
</gene>
<evidence type="ECO:0000313" key="1">
    <source>
        <dbReference type="EMBL" id="ACL64772.1"/>
    </source>
</evidence>
<dbReference type="Proteomes" id="UP000007089">
    <property type="component" value="Chromosome"/>
</dbReference>
<name>B8JH70_ANAD2</name>
<dbReference type="EMBL" id="CP001359">
    <property type="protein sequence ID" value="ACL64772.1"/>
    <property type="molecule type" value="Genomic_DNA"/>
</dbReference>
<protein>
    <submittedName>
        <fullName evidence="1">Uncharacterized protein</fullName>
    </submittedName>
</protein>
<dbReference type="RefSeq" id="WP_012632728.1">
    <property type="nucleotide sequence ID" value="NC_011891.1"/>
</dbReference>
<proteinExistence type="predicted"/>
<dbReference type="HOGENOM" id="CLU_3094949_0_0_7"/>
<evidence type="ECO:0000313" key="2">
    <source>
        <dbReference type="Proteomes" id="UP000007089"/>
    </source>
</evidence>
<accession>B8JH70</accession>
<organism evidence="1 2">
    <name type="scientific">Anaeromyxobacter dehalogenans (strain ATCC BAA-258 / DSM 21875 / 2CP-1)</name>
    <dbReference type="NCBI Taxonomy" id="455488"/>
    <lineage>
        <taxon>Bacteria</taxon>
        <taxon>Pseudomonadati</taxon>
        <taxon>Myxococcota</taxon>
        <taxon>Myxococcia</taxon>
        <taxon>Myxococcales</taxon>
        <taxon>Cystobacterineae</taxon>
        <taxon>Anaeromyxobacteraceae</taxon>
        <taxon>Anaeromyxobacter</taxon>
    </lineage>
</organism>
<keyword evidence="2" id="KW-1185">Reference proteome</keyword>